<evidence type="ECO:0000313" key="1">
    <source>
        <dbReference type="EMBL" id="VDG30228.1"/>
    </source>
</evidence>
<dbReference type="AlphaFoldDB" id="A0A660E4A9"/>
<keyword evidence="2" id="KW-1185">Reference proteome</keyword>
<protein>
    <submittedName>
        <fullName evidence="1">Uncharacterized protein</fullName>
    </submittedName>
</protein>
<name>A0A660E4A9_9LACO</name>
<dbReference type="Proteomes" id="UP000289996">
    <property type="component" value="Unassembled WGS sequence"/>
</dbReference>
<accession>A0A660E4A9</accession>
<evidence type="ECO:0000313" key="2">
    <source>
        <dbReference type="Proteomes" id="UP000289996"/>
    </source>
</evidence>
<organism evidence="1 2">
    <name type="scientific">Lactiplantibacillus mudanjiangensis</name>
    <dbReference type="NCBI Taxonomy" id="1296538"/>
    <lineage>
        <taxon>Bacteria</taxon>
        <taxon>Bacillati</taxon>
        <taxon>Bacillota</taxon>
        <taxon>Bacilli</taxon>
        <taxon>Lactobacillales</taxon>
        <taxon>Lactobacillaceae</taxon>
        <taxon>Lactiplantibacillus</taxon>
    </lineage>
</organism>
<dbReference type="EMBL" id="UYIG01000185">
    <property type="protein sequence ID" value="VDG30228.1"/>
    <property type="molecule type" value="Genomic_DNA"/>
</dbReference>
<proteinExistence type="predicted"/>
<sequence>MVPHYYGNRRRCKRLNNRYTKVTKLNQKEVIEWRI</sequence>
<reference evidence="1 2" key="1">
    <citation type="submission" date="2018-11" db="EMBL/GenBank/DDBJ databases">
        <authorList>
            <person name="Wuyts S."/>
        </authorList>
    </citation>
    <scope>NUCLEOTIDE SEQUENCE [LARGE SCALE GENOMIC DNA]</scope>
    <source>
        <strain evidence="1">Lactobacillus mudanjiangensis AMBF249</strain>
    </source>
</reference>
<gene>
    <name evidence="1" type="ORF">MUDAN_MDHGFNIF_01779</name>
</gene>